<dbReference type="GO" id="GO:0043531">
    <property type="term" value="F:ADP binding"/>
    <property type="evidence" value="ECO:0007669"/>
    <property type="project" value="InterPro"/>
</dbReference>
<feature type="domain" description="NB-ARC" evidence="4">
    <location>
        <begin position="297"/>
        <end position="460"/>
    </location>
</feature>
<reference evidence="7 8" key="1">
    <citation type="journal article" date="2018" name="Nat. Genet.">
        <title>Extensive intraspecific gene order and gene structural variations between Mo17 and other maize genomes.</title>
        <authorList>
            <person name="Sun S."/>
            <person name="Zhou Y."/>
            <person name="Chen J."/>
            <person name="Shi J."/>
            <person name="Zhao H."/>
            <person name="Zhao H."/>
            <person name="Song W."/>
            <person name="Zhang M."/>
            <person name="Cui Y."/>
            <person name="Dong X."/>
            <person name="Liu H."/>
            <person name="Ma X."/>
            <person name="Jiao Y."/>
            <person name="Wang B."/>
            <person name="Wei X."/>
            <person name="Stein J.C."/>
            <person name="Glaubitz J.C."/>
            <person name="Lu F."/>
            <person name="Yu G."/>
            <person name="Liang C."/>
            <person name="Fengler K."/>
            <person name="Li B."/>
            <person name="Rafalski A."/>
            <person name="Schnable P.S."/>
            <person name="Ware D.H."/>
            <person name="Buckler E.S."/>
            <person name="Lai J."/>
        </authorList>
    </citation>
    <scope>NUCLEOTIDE SEQUENCE [LARGE SCALE GENOMIC DNA]</scope>
    <source>
        <strain evidence="8">cv. Missouri 17</strain>
        <tissue evidence="7">Seedling</tissue>
    </source>
</reference>
<feature type="domain" description="R13L1/DRL21-like LRR repeat region" evidence="6">
    <location>
        <begin position="809"/>
        <end position="932"/>
    </location>
</feature>
<dbReference type="InterPro" id="IPR027417">
    <property type="entry name" value="P-loop_NTPase"/>
</dbReference>
<dbReference type="Gene3D" id="1.10.10.10">
    <property type="entry name" value="Winged helix-like DNA-binding domain superfamily/Winged helix DNA-binding domain"/>
    <property type="match status" value="1"/>
</dbReference>
<dbReference type="PANTHER" id="PTHR36766">
    <property type="entry name" value="PLANT BROAD-SPECTRUM MILDEW RESISTANCE PROTEIN RPW8"/>
    <property type="match status" value="1"/>
</dbReference>
<keyword evidence="1" id="KW-0433">Leucine-rich repeat</keyword>
<dbReference type="Proteomes" id="UP000251960">
    <property type="component" value="Chromosome 10"/>
</dbReference>
<dbReference type="InterPro" id="IPR056789">
    <property type="entry name" value="LRR_R13L1-DRL21"/>
</dbReference>
<dbReference type="InterPro" id="IPR058922">
    <property type="entry name" value="WHD_DRP"/>
</dbReference>
<dbReference type="Gene3D" id="3.80.10.10">
    <property type="entry name" value="Ribonuclease Inhibitor"/>
    <property type="match status" value="2"/>
</dbReference>
<evidence type="ECO:0000256" key="2">
    <source>
        <dbReference type="ARBA" id="ARBA00022737"/>
    </source>
</evidence>
<comment type="caution">
    <text evidence="7">The sequence shown here is derived from an EMBL/GenBank/DDBJ whole genome shotgun (WGS) entry which is preliminary data.</text>
</comment>
<accession>A0A3L6G5W8</accession>
<evidence type="ECO:0000256" key="1">
    <source>
        <dbReference type="ARBA" id="ARBA00022614"/>
    </source>
</evidence>
<evidence type="ECO:0000259" key="5">
    <source>
        <dbReference type="Pfam" id="PF23559"/>
    </source>
</evidence>
<dbReference type="InterPro" id="IPR042197">
    <property type="entry name" value="Apaf_helical"/>
</dbReference>
<dbReference type="Pfam" id="PF00931">
    <property type="entry name" value="NB-ARC"/>
    <property type="match status" value="1"/>
</dbReference>
<evidence type="ECO:0000313" key="8">
    <source>
        <dbReference type="Proteomes" id="UP000251960"/>
    </source>
</evidence>
<keyword evidence="3" id="KW-0611">Plant defense</keyword>
<name>A0A3L6G5W8_MAIZE</name>
<dbReference type="PANTHER" id="PTHR36766:SF64">
    <property type="entry name" value="OS12G0206100 PROTEIN"/>
    <property type="match status" value="1"/>
</dbReference>
<evidence type="ECO:0000259" key="4">
    <source>
        <dbReference type="Pfam" id="PF00931"/>
    </source>
</evidence>
<dbReference type="SUPFAM" id="SSF52540">
    <property type="entry name" value="P-loop containing nucleoside triphosphate hydrolases"/>
    <property type="match status" value="1"/>
</dbReference>
<dbReference type="Gene3D" id="1.10.8.430">
    <property type="entry name" value="Helical domain of apoptotic protease-activating factors"/>
    <property type="match status" value="1"/>
</dbReference>
<keyword evidence="2" id="KW-0677">Repeat</keyword>
<feature type="domain" description="Disease resistance protein winged helix" evidence="5">
    <location>
        <begin position="548"/>
        <end position="613"/>
    </location>
</feature>
<dbReference type="InterPro" id="IPR002182">
    <property type="entry name" value="NB-ARC"/>
</dbReference>
<dbReference type="Pfam" id="PF23559">
    <property type="entry name" value="WHD_DRP"/>
    <property type="match status" value="1"/>
</dbReference>
<dbReference type="InterPro" id="IPR036388">
    <property type="entry name" value="WH-like_DNA-bd_sf"/>
</dbReference>
<evidence type="ECO:0000313" key="7">
    <source>
        <dbReference type="EMBL" id="PWZ43901.1"/>
    </source>
</evidence>
<organism evidence="7 8">
    <name type="scientific">Zea mays</name>
    <name type="common">Maize</name>
    <dbReference type="NCBI Taxonomy" id="4577"/>
    <lineage>
        <taxon>Eukaryota</taxon>
        <taxon>Viridiplantae</taxon>
        <taxon>Streptophyta</taxon>
        <taxon>Embryophyta</taxon>
        <taxon>Tracheophyta</taxon>
        <taxon>Spermatophyta</taxon>
        <taxon>Magnoliopsida</taxon>
        <taxon>Liliopsida</taxon>
        <taxon>Poales</taxon>
        <taxon>Poaceae</taxon>
        <taxon>PACMAD clade</taxon>
        <taxon>Panicoideae</taxon>
        <taxon>Andropogonodae</taxon>
        <taxon>Andropogoneae</taxon>
        <taxon>Tripsacinae</taxon>
        <taxon>Zea</taxon>
    </lineage>
</organism>
<dbReference type="Gene3D" id="3.40.50.300">
    <property type="entry name" value="P-loop containing nucleotide triphosphate hydrolases"/>
    <property type="match status" value="1"/>
</dbReference>
<gene>
    <name evidence="7" type="primary">RPPL1_8</name>
    <name evidence="7" type="ORF">Zm00014a_033954</name>
</gene>
<evidence type="ECO:0000259" key="6">
    <source>
        <dbReference type="Pfam" id="PF25019"/>
    </source>
</evidence>
<sequence>METALGMAHWLLGQVLNKLSDDLVKAYVSSTELGSNLEKIEREMLFTRGLLDRALKSDVTGDLNLQRLLERLGKKADEAEDALDELQYFMIQDKHDGTREATLELGGSLAAQAQHVRHAARHTAGNWLSCFSSCCPRDNDAAADANAMCGDGGHGGKLPFDRVVTPELRDGLGAKAQHAHHAARHTSGNWLSCFSCCQPRDDVAAADAIFGDRGHVGKLPFDRVALSDKIKLLIEEMHSYCTPISKLLDKTPMSNLHMPASIKRPDTSSQITQDKLFGRDAILQKTIDDIIIAKDSGKTLSVLPIVGPGGIGKTTFAQHLYNHTRIKGHFTVRVWICVSTNFDVLRLTKEILSCLPATENAGDKTANETTNLDLLQKFIEQRLKSKRFLIVLDDIWECRSSDEWEKLLAPLKKDETIGNMILVTTRFPKIVHMVTKETNPVDLRGLDPDEFWKFFQICAFGRVQDEHGDQELIGIARQISDKLKCSPLAAKTVGRLLIKKPLQEHWMKILENKQWLEEKHDNDVIPALQISYDYLPFHLKKCFSSFALFPEDYNFDKSQIIRFWDSIGIIDSTRQHKKIEDIGSDYFDELLDSGFLIQGDHNLYKMHDLLHDLSRIVSLEDCAYINCSSFKAKNTPRSIRYLSIFMHDTNFQNFEEEMGKLKERVDIKNLRTLMIFGEYSRLHLINILRDTFKEIKRLRVLSIFMNSHSSLPNNFSELIHLRYLKLSSPYYLKMSLPSTVSRFYHLKFLDLEQWESGYSLPKDISLLENLRHFIGSKHFHTNVPEVGKMIFLQELKEFHVKKESVGFELEELGKLAELGGELNILGLEKVRTEQEAKDAKLMSKRNLVKLGLVWNTKQESTVDDILDSMQPHSNVRRLFIVNHGGTIGPSWLCSNNNIYMKNLETLHLESVSWANLPPIGQFYHLRELRLSKIVGISQIGPGFFGSTTEKSVSHLKAVEFNDMPELVEWVEEANWNLFSGIERIRCTNCPRLTGLLVSDWSISSIEDNTVWFPNLHELYIVECPKLCLPPLPHTSKVSRIHMGEFSYYGDRTELYINNPSRLAFQNLGDLETLIASDALLLSFMDLKKLHSLRHIRVNRCEETFLRRLDDGVVLPTVQSLQLGQFTPTKNSLSNLFKCFPALSSLHVMASLWDEDHEEVVLHFPPSSSLRDVTFTGCKNLILPMEEGAGFCGLSSLESVTIHKCDKLFSRWSIGGRATQTQSIINPLPPYLRKLSLYYMETLPQEALLANLTSLEELTLRNRLGCEQSTELMALPANLTSLTTLDLYNCRNITMDGFDPHVTFSLKSLWVYNERRDGTDPYSVAADLLAAVVRTKTMPDVSFKLVTLEVDSILGVLVAPICRLLSATLEMLTFSHDWRTENFTKKQDEALQLLTSLQFLQFYNCRALQSLPQGLHRLPSLQHIRISGRQNIRSLPKEGLPDSLRQLHITKCCAEIYEACQQLKGTRPDIEVVASKAHVQN</sequence>
<dbReference type="SUPFAM" id="SSF52058">
    <property type="entry name" value="L domain-like"/>
    <property type="match status" value="2"/>
</dbReference>
<proteinExistence type="predicted"/>
<dbReference type="ExpressionAtlas" id="A0A3L6G5W8">
    <property type="expression patterns" value="baseline and differential"/>
</dbReference>
<dbReference type="PRINTS" id="PR00364">
    <property type="entry name" value="DISEASERSIST"/>
</dbReference>
<dbReference type="InterPro" id="IPR032675">
    <property type="entry name" value="LRR_dom_sf"/>
</dbReference>
<dbReference type="Pfam" id="PF25019">
    <property type="entry name" value="LRR_R13L1-DRL21"/>
    <property type="match status" value="1"/>
</dbReference>
<evidence type="ECO:0000256" key="3">
    <source>
        <dbReference type="ARBA" id="ARBA00022821"/>
    </source>
</evidence>
<dbReference type="GO" id="GO:0006952">
    <property type="term" value="P:defense response"/>
    <property type="evidence" value="ECO:0007669"/>
    <property type="project" value="UniProtKB-KW"/>
</dbReference>
<protein>
    <submittedName>
        <fullName evidence="7">Putative disease resistance RPP13-like protein 1</fullName>
    </submittedName>
</protein>
<dbReference type="EMBL" id="NCVQ01000002">
    <property type="protein sequence ID" value="PWZ43901.1"/>
    <property type="molecule type" value="Genomic_DNA"/>
</dbReference>